<dbReference type="SUPFAM" id="SSF53448">
    <property type="entry name" value="Nucleotide-diphospho-sugar transferases"/>
    <property type="match status" value="1"/>
</dbReference>
<feature type="active site" description="Nucleophile" evidence="3">
    <location>
        <position position="259"/>
    </location>
</feature>
<evidence type="ECO:0008006" key="7">
    <source>
        <dbReference type="Google" id="ProtNLM"/>
    </source>
</evidence>
<evidence type="ECO:0000313" key="6">
    <source>
        <dbReference type="Proteomes" id="UP000559256"/>
    </source>
</evidence>
<dbReference type="Gene3D" id="3.90.550.10">
    <property type="entry name" value="Spore Coat Polysaccharide Biosynthesis Protein SpsA, Chain A"/>
    <property type="match status" value="1"/>
</dbReference>
<reference evidence="5 6" key="1">
    <citation type="journal article" date="2020" name="ISME J.">
        <title>Uncovering the hidden diversity of litter-decomposition mechanisms in mushroom-forming fungi.</title>
        <authorList>
            <person name="Floudas D."/>
            <person name="Bentzer J."/>
            <person name="Ahren D."/>
            <person name="Johansson T."/>
            <person name="Persson P."/>
            <person name="Tunlid A."/>
        </authorList>
    </citation>
    <scope>NUCLEOTIDE SEQUENCE [LARGE SCALE GENOMIC DNA]</scope>
    <source>
        <strain evidence="5 6">CBS 291.85</strain>
    </source>
</reference>
<dbReference type="GO" id="GO:0005794">
    <property type="term" value="C:Golgi apparatus"/>
    <property type="evidence" value="ECO:0007669"/>
    <property type="project" value="TreeGrafter"/>
</dbReference>
<dbReference type="InterPro" id="IPR029044">
    <property type="entry name" value="Nucleotide-diphossugar_trans"/>
</dbReference>
<dbReference type="PANTHER" id="PTHR31121">
    <property type="entry name" value="ALPHA-1,2 MANNOSYLTRANSFERASE KTR1"/>
    <property type="match status" value="1"/>
</dbReference>
<gene>
    <name evidence="5" type="ORF">D9758_009624</name>
</gene>
<evidence type="ECO:0000256" key="4">
    <source>
        <dbReference type="SAM" id="SignalP"/>
    </source>
</evidence>
<proteinExistence type="inferred from homology"/>
<keyword evidence="2" id="KW-0808">Transferase</keyword>
<accession>A0A8H5GCX1</accession>
<evidence type="ECO:0000256" key="2">
    <source>
        <dbReference type="ARBA" id="ARBA00022679"/>
    </source>
</evidence>
<comment type="similarity">
    <text evidence="1">Belongs to the glycosyltransferase 15 family.</text>
</comment>
<dbReference type="Pfam" id="PF01793">
    <property type="entry name" value="Glyco_transf_15"/>
    <property type="match status" value="1"/>
</dbReference>
<protein>
    <recommendedName>
        <fullName evidence="7">Glycosyltransferase family 15 protein</fullName>
    </recommendedName>
</protein>
<keyword evidence="4" id="KW-0732">Signal</keyword>
<dbReference type="GO" id="GO:0016020">
    <property type="term" value="C:membrane"/>
    <property type="evidence" value="ECO:0007669"/>
    <property type="project" value="InterPro"/>
</dbReference>
<dbReference type="AlphaFoldDB" id="A0A8H5GCX1"/>
<dbReference type="Proteomes" id="UP000559256">
    <property type="component" value="Unassembled WGS sequence"/>
</dbReference>
<dbReference type="EMBL" id="JAACJM010000038">
    <property type="protein sequence ID" value="KAF5362624.1"/>
    <property type="molecule type" value="Genomic_DNA"/>
</dbReference>
<dbReference type="GO" id="GO:0000032">
    <property type="term" value="P:cell wall mannoprotein biosynthetic process"/>
    <property type="evidence" value="ECO:0007669"/>
    <property type="project" value="TreeGrafter"/>
</dbReference>
<sequence>MARLTRYILIALGCLSNYRIVGGLYNDYEELSTDSSSTPEPDPSRSLYKTNATFFMLARNSDLEGAIRSIRGIEDRFNSKHGYPYVLLNEVPFSDDFKRRVSVITPSPVEFGVISQEHWVQSDWIDEEKASQARERMKADNVKYGDSVPYRNMCRYNSGFFYRHELLQKYRWYWRLEPDVKFHCDINEDPFLFMEKNDKTYSFTIATYEIDATIPSLWKHVTDFLNAHPEYVSQNNSMDFLSLTHGRTYSRCHFWSNFEIADMDFWRGDAYSAFFDYLDATGNFYYERWGDAPVHSIAAGLFLRKDQIHFFENIGYQHDAWSHCPLPDSVWEEGRCACNQGNSFDYDVSSCKSIWDRLMSKSK</sequence>
<evidence type="ECO:0000256" key="3">
    <source>
        <dbReference type="PIRSR" id="PIRSR018153-1"/>
    </source>
</evidence>
<dbReference type="GO" id="GO:0000026">
    <property type="term" value="F:alpha-1,2-mannosyltransferase activity"/>
    <property type="evidence" value="ECO:0007669"/>
    <property type="project" value="TreeGrafter"/>
</dbReference>
<name>A0A8H5GCX1_9AGAR</name>
<evidence type="ECO:0000313" key="5">
    <source>
        <dbReference type="EMBL" id="KAF5362624.1"/>
    </source>
</evidence>
<keyword evidence="6" id="KW-1185">Reference proteome</keyword>
<dbReference type="OrthoDB" id="439943at2759"/>
<organism evidence="5 6">
    <name type="scientific">Tetrapyrgos nigripes</name>
    <dbReference type="NCBI Taxonomy" id="182062"/>
    <lineage>
        <taxon>Eukaryota</taxon>
        <taxon>Fungi</taxon>
        <taxon>Dikarya</taxon>
        <taxon>Basidiomycota</taxon>
        <taxon>Agaricomycotina</taxon>
        <taxon>Agaricomycetes</taxon>
        <taxon>Agaricomycetidae</taxon>
        <taxon>Agaricales</taxon>
        <taxon>Marasmiineae</taxon>
        <taxon>Marasmiaceae</taxon>
        <taxon>Tetrapyrgos</taxon>
    </lineage>
</organism>
<dbReference type="GO" id="GO:0006487">
    <property type="term" value="P:protein N-linked glycosylation"/>
    <property type="evidence" value="ECO:0007669"/>
    <property type="project" value="TreeGrafter"/>
</dbReference>
<dbReference type="FunFam" id="3.90.550.10:FF:000051">
    <property type="entry name" value="Alpha-1,2-mannosyltransferase (Ktr4)"/>
    <property type="match status" value="1"/>
</dbReference>
<evidence type="ECO:0000256" key="1">
    <source>
        <dbReference type="ARBA" id="ARBA00007677"/>
    </source>
</evidence>
<dbReference type="InterPro" id="IPR002685">
    <property type="entry name" value="Glyco_trans_15"/>
</dbReference>
<comment type="caution">
    <text evidence="5">The sequence shown here is derived from an EMBL/GenBank/DDBJ whole genome shotgun (WGS) entry which is preliminary data.</text>
</comment>
<dbReference type="PANTHER" id="PTHR31121:SF6">
    <property type="entry name" value="ALPHA-1,2 MANNOSYLTRANSFERASE KTR1"/>
    <property type="match status" value="1"/>
</dbReference>
<dbReference type="PIRSF" id="PIRSF018153">
    <property type="entry name" value="Glyco_trans_15"/>
    <property type="match status" value="1"/>
</dbReference>
<feature type="chain" id="PRO_5034765710" description="Glycosyltransferase family 15 protein" evidence="4">
    <location>
        <begin position="24"/>
        <end position="363"/>
    </location>
</feature>
<feature type="signal peptide" evidence="4">
    <location>
        <begin position="1"/>
        <end position="23"/>
    </location>
</feature>